<dbReference type="Proteomes" id="UP000285326">
    <property type="component" value="Unassembled WGS sequence"/>
</dbReference>
<keyword evidence="6" id="KW-0460">Magnesium</keyword>
<organism evidence="9 10">
    <name type="scientific">Golovinomyces cichoracearum</name>
    <dbReference type="NCBI Taxonomy" id="62708"/>
    <lineage>
        <taxon>Eukaryota</taxon>
        <taxon>Fungi</taxon>
        <taxon>Dikarya</taxon>
        <taxon>Ascomycota</taxon>
        <taxon>Pezizomycotina</taxon>
        <taxon>Leotiomycetes</taxon>
        <taxon>Erysiphales</taxon>
        <taxon>Erysiphaceae</taxon>
        <taxon>Golovinomyces</taxon>
    </lineage>
</organism>
<evidence type="ECO:0000256" key="3">
    <source>
        <dbReference type="ARBA" id="ARBA00015370"/>
    </source>
</evidence>
<dbReference type="EMBL" id="MCBS01024382">
    <property type="protein sequence ID" value="RKF73552.1"/>
    <property type="molecule type" value="Genomic_DNA"/>
</dbReference>
<name>A0A420IGC8_9PEZI</name>
<dbReference type="InterPro" id="IPR027417">
    <property type="entry name" value="P-loop_NTPase"/>
</dbReference>
<keyword evidence="4" id="KW-0479">Metal-binding</keyword>
<evidence type="ECO:0000256" key="4">
    <source>
        <dbReference type="ARBA" id="ARBA00022723"/>
    </source>
</evidence>
<dbReference type="InterPro" id="IPR006073">
    <property type="entry name" value="GTP-bd"/>
</dbReference>
<accession>A0A420IGC8</accession>
<dbReference type="AlphaFoldDB" id="A0A420IGC8"/>
<feature type="domain" description="EngB-type G" evidence="8">
    <location>
        <begin position="117"/>
        <end position="320"/>
    </location>
</feature>
<dbReference type="Gene3D" id="3.40.50.300">
    <property type="entry name" value="P-loop containing nucleotide triphosphate hydrolases"/>
    <property type="match status" value="1"/>
</dbReference>
<gene>
    <name evidence="9" type="ORF">GcM1_243030</name>
</gene>
<evidence type="ECO:0000256" key="6">
    <source>
        <dbReference type="ARBA" id="ARBA00022842"/>
    </source>
</evidence>
<dbReference type="InterPro" id="IPR052279">
    <property type="entry name" value="EngB_GTPase"/>
</dbReference>
<evidence type="ECO:0000259" key="8">
    <source>
        <dbReference type="PROSITE" id="PS51706"/>
    </source>
</evidence>
<dbReference type="InterPro" id="IPR030393">
    <property type="entry name" value="G_ENGB_dom"/>
</dbReference>
<dbReference type="GO" id="GO:0046872">
    <property type="term" value="F:metal ion binding"/>
    <property type="evidence" value="ECO:0007669"/>
    <property type="project" value="UniProtKB-KW"/>
</dbReference>
<dbReference type="GO" id="GO:0005525">
    <property type="term" value="F:GTP binding"/>
    <property type="evidence" value="ECO:0007669"/>
    <property type="project" value="UniProtKB-KW"/>
</dbReference>
<dbReference type="InterPro" id="IPR005225">
    <property type="entry name" value="Small_GTP-bd"/>
</dbReference>
<evidence type="ECO:0000313" key="9">
    <source>
        <dbReference type="EMBL" id="RKF73552.1"/>
    </source>
</evidence>
<evidence type="ECO:0000256" key="1">
    <source>
        <dbReference type="ARBA" id="ARBA00001946"/>
    </source>
</evidence>
<dbReference type="HAMAP" id="MF_00321">
    <property type="entry name" value="GTPase_EngB"/>
    <property type="match status" value="1"/>
</dbReference>
<dbReference type="PANTHER" id="PTHR46498:SF1">
    <property type="entry name" value="GTP-BINDING PROTEIN 8"/>
    <property type="match status" value="1"/>
</dbReference>
<dbReference type="PROSITE" id="PS51706">
    <property type="entry name" value="G_ENGB"/>
    <property type="match status" value="1"/>
</dbReference>
<reference evidence="9 10" key="1">
    <citation type="journal article" date="2018" name="BMC Genomics">
        <title>Comparative genome analyses reveal sequence features reflecting distinct modes of host-adaptation between dicot and monocot powdery mildew.</title>
        <authorList>
            <person name="Wu Y."/>
            <person name="Ma X."/>
            <person name="Pan Z."/>
            <person name="Kale S.D."/>
            <person name="Song Y."/>
            <person name="King H."/>
            <person name="Zhang Q."/>
            <person name="Presley C."/>
            <person name="Deng X."/>
            <person name="Wei C.I."/>
            <person name="Xiao S."/>
        </authorList>
    </citation>
    <scope>NUCLEOTIDE SEQUENCE [LARGE SCALE GENOMIC DNA]</scope>
    <source>
        <strain evidence="9">UMSG1</strain>
    </source>
</reference>
<comment type="cofactor">
    <cofactor evidence="1">
        <name>Mg(2+)</name>
        <dbReference type="ChEBI" id="CHEBI:18420"/>
    </cofactor>
</comment>
<keyword evidence="7" id="KW-0342">GTP-binding</keyword>
<comment type="similarity">
    <text evidence="2">Belongs to the TRAFAC class TrmE-Era-EngA-EngB-Septin-like GTPase superfamily. EngB GTPase family.</text>
</comment>
<dbReference type="PANTHER" id="PTHR46498">
    <property type="entry name" value="GTP-BINDING PROTEIN 8"/>
    <property type="match status" value="1"/>
</dbReference>
<proteinExistence type="inferred from homology"/>
<dbReference type="SUPFAM" id="SSF52540">
    <property type="entry name" value="P-loop containing nucleoside triphosphate hydrolases"/>
    <property type="match status" value="1"/>
</dbReference>
<evidence type="ECO:0000256" key="2">
    <source>
        <dbReference type="ARBA" id="ARBA00009638"/>
    </source>
</evidence>
<evidence type="ECO:0000313" key="10">
    <source>
        <dbReference type="Proteomes" id="UP000285326"/>
    </source>
</evidence>
<dbReference type="GO" id="GO:0005739">
    <property type="term" value="C:mitochondrion"/>
    <property type="evidence" value="ECO:0007669"/>
    <property type="project" value="TreeGrafter"/>
</dbReference>
<evidence type="ECO:0000256" key="5">
    <source>
        <dbReference type="ARBA" id="ARBA00022741"/>
    </source>
</evidence>
<evidence type="ECO:0000256" key="7">
    <source>
        <dbReference type="ARBA" id="ARBA00023134"/>
    </source>
</evidence>
<dbReference type="InterPro" id="IPR019987">
    <property type="entry name" value="GTP-bd_ribosome_bio_YsxC"/>
</dbReference>
<keyword evidence="5" id="KW-0547">Nucleotide-binding</keyword>
<dbReference type="Pfam" id="PF01926">
    <property type="entry name" value="MMR_HSR1"/>
    <property type="match status" value="1"/>
</dbReference>
<dbReference type="NCBIfam" id="TIGR00231">
    <property type="entry name" value="small_GTP"/>
    <property type="match status" value="1"/>
</dbReference>
<dbReference type="CDD" id="cd01876">
    <property type="entry name" value="YihA_EngB"/>
    <property type="match status" value="1"/>
</dbReference>
<comment type="caution">
    <text evidence="9">The sequence shown here is derived from an EMBL/GenBank/DDBJ whole genome shotgun (WGS) entry which is preliminary data.</text>
</comment>
<protein>
    <recommendedName>
        <fullName evidence="3">GTP-binding protein 8</fullName>
    </recommendedName>
</protein>
<sequence length="352" mass="39830">MYPSGREAGRPPPDRRDAELLKPSRTTMAKFSTFTLRRINAQSHGQQLRLRSRLISSKKDVVDNLPTHASLSCHWGTVPPTPFQLRKAAEFFQNSKAKFLWSAEKFREMPFGEDFGESPEVCFLGRSNVGKSSLLNTLLCQRIAFTSSKPGRTKLMSAFAVESKSENRLDQLPKNKLIVLDVPGYGKGGRADVGYQVIQYLEKRRQLKRVFLLVETEHGVKSNDKKMIELCRQIGVPFQVILSKVDKVISPTITPDTFKAGRLGKTIEEVKNALGVKRKSITAVGPAIGEIIPFSSTKWMHGKRIGINEVRFAILRATELEYREIRRKLNPVEIITYDQLFPSETEDTHEDL</sequence>